<feature type="region of interest" description="Disordered" evidence="1">
    <location>
        <begin position="130"/>
        <end position="169"/>
    </location>
</feature>
<evidence type="ECO:0000313" key="2">
    <source>
        <dbReference type="EMBL" id="MBW9108984.1"/>
    </source>
</evidence>
<dbReference type="RefSeq" id="WP_220288659.1">
    <property type="nucleotide sequence ID" value="NZ_JAEUAX010000002.1"/>
</dbReference>
<proteinExistence type="predicted"/>
<name>A0ABS7HUE9_9MICO</name>
<evidence type="ECO:0000256" key="1">
    <source>
        <dbReference type="SAM" id="MobiDB-lite"/>
    </source>
</evidence>
<gene>
    <name evidence="2" type="ORF">JNB61_04315</name>
</gene>
<accession>A0ABS7HUE9</accession>
<evidence type="ECO:0000313" key="3">
    <source>
        <dbReference type="Proteomes" id="UP000777440"/>
    </source>
</evidence>
<comment type="caution">
    <text evidence="2">The sequence shown here is derived from an EMBL/GenBank/DDBJ whole genome shotgun (WGS) entry which is preliminary data.</text>
</comment>
<dbReference type="Proteomes" id="UP000777440">
    <property type="component" value="Unassembled WGS sequence"/>
</dbReference>
<keyword evidence="3" id="KW-1185">Reference proteome</keyword>
<reference evidence="2 3" key="1">
    <citation type="journal article" date="2021" name="MBio">
        <title>Poor Competitiveness of Bradyrhizobium in Pigeon Pea Root Colonization in Indian Soils.</title>
        <authorList>
            <person name="Chalasani D."/>
            <person name="Basu A."/>
            <person name="Pullabhotla S.V.S.R.N."/>
            <person name="Jorrin B."/>
            <person name="Neal A.L."/>
            <person name="Poole P.S."/>
            <person name="Podile A.R."/>
            <person name="Tkacz A."/>
        </authorList>
    </citation>
    <scope>NUCLEOTIDE SEQUENCE [LARGE SCALE GENOMIC DNA]</scope>
    <source>
        <strain evidence="2 3">HU12</strain>
    </source>
</reference>
<sequence length="169" mass="17442">MARVDLADRLSDARARVAAETPPGKGPVPMFAQLTRKDARIRDDQATALSTLADAVMRRRRFKAERITENTLIRVAIDLLLAHADRLRGSTEDELRNSVTSALPNSAAPVLPDSGPSGRGAAVASTAVTGGGAGVLTGGAPAPADFGRSEVPDFGSSGPAVLARTEDSA</sequence>
<protein>
    <submittedName>
        <fullName evidence="2">Uncharacterized protein</fullName>
    </submittedName>
</protein>
<dbReference type="EMBL" id="JAEUAX010000002">
    <property type="protein sequence ID" value="MBW9108984.1"/>
    <property type="molecule type" value="Genomic_DNA"/>
</dbReference>
<organism evidence="2 3">
    <name type="scientific">Microbacterium ureisolvens</name>
    <dbReference type="NCBI Taxonomy" id="2781186"/>
    <lineage>
        <taxon>Bacteria</taxon>
        <taxon>Bacillati</taxon>
        <taxon>Actinomycetota</taxon>
        <taxon>Actinomycetes</taxon>
        <taxon>Micrococcales</taxon>
        <taxon>Microbacteriaceae</taxon>
        <taxon>Microbacterium</taxon>
    </lineage>
</organism>